<protein>
    <submittedName>
        <fullName evidence="1">Uncharacterized protein</fullName>
    </submittedName>
</protein>
<dbReference type="EMBL" id="JADBGQ010000006">
    <property type="protein sequence ID" value="KAG5392051.1"/>
    <property type="molecule type" value="Genomic_DNA"/>
</dbReference>
<accession>A0ABQ7M270</accession>
<gene>
    <name evidence="1" type="primary">A06g501210.1_BraROA</name>
    <name evidence="1" type="ORF">IGI04_022014</name>
</gene>
<comment type="caution">
    <text evidence="1">The sequence shown here is derived from an EMBL/GenBank/DDBJ whole genome shotgun (WGS) entry which is preliminary data.</text>
</comment>
<proteinExistence type="predicted"/>
<evidence type="ECO:0000313" key="1">
    <source>
        <dbReference type="EMBL" id="KAG5392051.1"/>
    </source>
</evidence>
<name>A0ABQ7M270_BRACM</name>
<organism evidence="1 2">
    <name type="scientific">Brassica rapa subsp. trilocularis</name>
    <dbReference type="NCBI Taxonomy" id="1813537"/>
    <lineage>
        <taxon>Eukaryota</taxon>
        <taxon>Viridiplantae</taxon>
        <taxon>Streptophyta</taxon>
        <taxon>Embryophyta</taxon>
        <taxon>Tracheophyta</taxon>
        <taxon>Spermatophyta</taxon>
        <taxon>Magnoliopsida</taxon>
        <taxon>eudicotyledons</taxon>
        <taxon>Gunneridae</taxon>
        <taxon>Pentapetalae</taxon>
        <taxon>rosids</taxon>
        <taxon>malvids</taxon>
        <taxon>Brassicales</taxon>
        <taxon>Brassicaceae</taxon>
        <taxon>Brassiceae</taxon>
        <taxon>Brassica</taxon>
    </lineage>
</organism>
<feature type="non-terminal residue" evidence="1">
    <location>
        <position position="1"/>
    </location>
</feature>
<sequence length="72" mass="8246">CLTFDTSRIGILHGCVDFYLFTSVQCLGTYRLKPCALFPIRIIRPLNRLSLKQEAIPKWRVRIPEIGGAGRR</sequence>
<dbReference type="Proteomes" id="UP000823674">
    <property type="component" value="Chromosome A06"/>
</dbReference>
<keyword evidence="2" id="KW-1185">Reference proteome</keyword>
<evidence type="ECO:0000313" key="2">
    <source>
        <dbReference type="Proteomes" id="UP000823674"/>
    </source>
</evidence>
<reference evidence="1 2" key="1">
    <citation type="submission" date="2021-03" db="EMBL/GenBank/DDBJ databases">
        <authorList>
            <person name="King G.J."/>
            <person name="Bancroft I."/>
            <person name="Baten A."/>
            <person name="Bloomfield J."/>
            <person name="Borpatragohain P."/>
            <person name="He Z."/>
            <person name="Irish N."/>
            <person name="Irwin J."/>
            <person name="Liu K."/>
            <person name="Mauleon R.P."/>
            <person name="Moore J."/>
            <person name="Morris R."/>
            <person name="Ostergaard L."/>
            <person name="Wang B."/>
            <person name="Wells R."/>
        </authorList>
    </citation>
    <scope>NUCLEOTIDE SEQUENCE [LARGE SCALE GENOMIC DNA]</scope>
    <source>
        <strain evidence="1">R-o-18</strain>
        <tissue evidence="1">Leaf</tissue>
    </source>
</reference>